<dbReference type="InterPro" id="IPR000387">
    <property type="entry name" value="Tyr_Pase_dom"/>
</dbReference>
<dbReference type="STRING" id="137265.SAMN05421684_3833"/>
<feature type="domain" description="Tyrosine specific protein phosphatases" evidence="2">
    <location>
        <begin position="130"/>
        <end position="174"/>
    </location>
</feature>
<dbReference type="InterPro" id="IPR016130">
    <property type="entry name" value="Tyr_Pase_AS"/>
</dbReference>
<evidence type="ECO:0000256" key="1">
    <source>
        <dbReference type="ARBA" id="ARBA00009580"/>
    </source>
</evidence>
<dbReference type="Gene3D" id="3.90.190.10">
    <property type="entry name" value="Protein tyrosine phosphatase superfamily"/>
    <property type="match status" value="1"/>
</dbReference>
<dbReference type="AlphaFoldDB" id="A0A1H3RHH6"/>
<keyword evidence="4" id="KW-1185">Reference proteome</keyword>
<dbReference type="OrthoDB" id="1188001at2"/>
<accession>A0A1H3RHH6</accession>
<dbReference type="PANTHER" id="PTHR31126">
    <property type="entry name" value="TYROSINE-PROTEIN PHOSPHATASE"/>
    <property type="match status" value="1"/>
</dbReference>
<gene>
    <name evidence="3" type="ORF">SAMN05421684_3833</name>
</gene>
<sequence length="248" mass="26848">MEPNRSFSLDGVFNFRDIGGYAGHDGRTVRWRQVFRSDSVHRVEPAALPALGVRTVIDLRRPREVARDGRVLDYPGLTYRHIHPEHPEWATAGPDEAVDRFIADRYRELADLGTVGIGSALKVIADPAAGPVVVHCVAGKDRTGVVCALTLSLLGVADDDVAADYALSTAASERFSAWLRQALPDAEVPPTPFMASPAAAMLLFLTELRERHGSIEGYAKHAGLTTDELATLHAHLLTADDAQGERPA</sequence>
<comment type="similarity">
    <text evidence="1">Belongs to the protein-tyrosine phosphatase family.</text>
</comment>
<dbReference type="InterPro" id="IPR029021">
    <property type="entry name" value="Prot-tyrosine_phosphatase-like"/>
</dbReference>
<dbReference type="EMBL" id="FNQB01000002">
    <property type="protein sequence ID" value="SDZ25090.1"/>
    <property type="molecule type" value="Genomic_DNA"/>
</dbReference>
<organism evidence="3 4">
    <name type="scientific">Asanoa ishikariensis</name>
    <dbReference type="NCBI Taxonomy" id="137265"/>
    <lineage>
        <taxon>Bacteria</taxon>
        <taxon>Bacillati</taxon>
        <taxon>Actinomycetota</taxon>
        <taxon>Actinomycetes</taxon>
        <taxon>Micromonosporales</taxon>
        <taxon>Micromonosporaceae</taxon>
        <taxon>Asanoa</taxon>
    </lineage>
</organism>
<evidence type="ECO:0000259" key="2">
    <source>
        <dbReference type="PROSITE" id="PS50056"/>
    </source>
</evidence>
<dbReference type="Proteomes" id="UP000199632">
    <property type="component" value="Unassembled WGS sequence"/>
</dbReference>
<dbReference type="PROSITE" id="PS00383">
    <property type="entry name" value="TYR_PHOSPHATASE_1"/>
    <property type="match status" value="1"/>
</dbReference>
<evidence type="ECO:0000313" key="3">
    <source>
        <dbReference type="EMBL" id="SDZ25090.1"/>
    </source>
</evidence>
<protein>
    <submittedName>
        <fullName evidence="3">Protein tyrosine/serine phosphatase</fullName>
    </submittedName>
</protein>
<dbReference type="PANTHER" id="PTHR31126:SF1">
    <property type="entry name" value="TYROSINE SPECIFIC PROTEIN PHOSPHATASES DOMAIN-CONTAINING PROTEIN"/>
    <property type="match status" value="1"/>
</dbReference>
<evidence type="ECO:0000313" key="4">
    <source>
        <dbReference type="Proteomes" id="UP000199632"/>
    </source>
</evidence>
<dbReference type="InterPro" id="IPR026893">
    <property type="entry name" value="Tyr/Ser_Pase_IphP-type"/>
</dbReference>
<dbReference type="Pfam" id="PF13350">
    <property type="entry name" value="Y_phosphatase3"/>
    <property type="match status" value="1"/>
</dbReference>
<dbReference type="RefSeq" id="WP_090794003.1">
    <property type="nucleotide sequence ID" value="NZ_BOND01000021.1"/>
</dbReference>
<dbReference type="PROSITE" id="PS50056">
    <property type="entry name" value="TYR_PHOSPHATASE_2"/>
    <property type="match status" value="1"/>
</dbReference>
<proteinExistence type="inferred from homology"/>
<dbReference type="GO" id="GO:0004721">
    <property type="term" value="F:phosphoprotein phosphatase activity"/>
    <property type="evidence" value="ECO:0007669"/>
    <property type="project" value="InterPro"/>
</dbReference>
<reference evidence="4" key="1">
    <citation type="submission" date="2016-10" db="EMBL/GenBank/DDBJ databases">
        <authorList>
            <person name="Varghese N."/>
            <person name="Submissions S."/>
        </authorList>
    </citation>
    <scope>NUCLEOTIDE SEQUENCE [LARGE SCALE GENOMIC DNA]</scope>
    <source>
        <strain evidence="4">DSM 44718</strain>
    </source>
</reference>
<name>A0A1H3RHH6_9ACTN</name>
<dbReference type="SUPFAM" id="SSF52799">
    <property type="entry name" value="(Phosphotyrosine protein) phosphatases II"/>
    <property type="match status" value="1"/>
</dbReference>